<evidence type="ECO:0000256" key="1">
    <source>
        <dbReference type="ARBA" id="ARBA00022741"/>
    </source>
</evidence>
<dbReference type="EMBL" id="UIVT01000001">
    <property type="protein sequence ID" value="SVP88654.1"/>
    <property type="molecule type" value="Genomic_DNA"/>
</dbReference>
<dbReference type="VEuPathDB" id="PiroplasmaDB:TA20535"/>
<evidence type="ECO:0000313" key="6">
    <source>
        <dbReference type="EMBL" id="SVP89807.1"/>
    </source>
</evidence>
<keyword evidence="4" id="KW-0802">TPR repeat</keyword>
<keyword evidence="2" id="KW-0067">ATP-binding</keyword>
<feature type="repeat" description="TPR" evidence="4">
    <location>
        <begin position="667"/>
        <end position="700"/>
    </location>
</feature>
<dbReference type="GO" id="GO:0030968">
    <property type="term" value="P:endoplasmic reticulum unfolded protein response"/>
    <property type="evidence" value="ECO:0007669"/>
    <property type="project" value="TreeGrafter"/>
</dbReference>
<dbReference type="SMART" id="SM00028">
    <property type="entry name" value="TPR"/>
    <property type="match status" value="3"/>
</dbReference>
<dbReference type="InterPro" id="IPR011990">
    <property type="entry name" value="TPR-like_helical_dom_sf"/>
</dbReference>
<sequence length="711" mass="80441">MDEEGYVRVGLDFGGDSSRISVVDNNNKITLHVNRLANRQTPSIISFDKRLSDTINFYRIYGEEAEARSSTLFKNTIPLLPYIVGLGKEELLKYVNEHSYLFLLDVDEASGSFKVTFDDSPLLVHPFESYAFFVNKLLQTVRTQFNCPDDSNEKIMLSIAVPTYFTEEFKKSIHYSLSLLKLKEVKLFKESECILKRWSDSHLPDSYNEFVKLNGSQNGESAPDQRMRVAFLDVGFVHTTFFVAEIASEDSSLTAKIISESSTDTIGTYQVFEALCNYIKQQIENNYNTKLVIPSRQSYYLYKSCVKCVKELSVLNDAKLDVERVLPNDDDFSTVVTRQQLQLLTQHIQNGLNNLIKEVMSKVDQGVGYYSFEMLGGGSRIAFIKDIASEYSGLLGCVRGVRTSLDTTSAMSYGATSLLVNSMGQTPRSETPYPDSAHYSEMLEREKYVRNVEQEEMNKMMILNEIDNYVIKTRNDLTETYKHTVDPETMEKISELLDGLQSFSTQSISDKSVTSESCSSSLSSVQEKVKQLAPNYIVKLEEDAEQRRKDQKLSESMPINHVQKEVDMDVVLPNGTCIKRAQKNKDEGNDLISAGNVELAIQHYIKVIQYCAKVTNPNQDEKTTINQLRLATNLNLAMCYLRMDVPASYNKAVSCCTSALDISPNNTKALFRRAVAYEKLNDLENSLKDANQGLQLDANNQDFKIVSNPLY</sequence>
<dbReference type="GO" id="GO:0140662">
    <property type="term" value="F:ATP-dependent protein folding chaperone"/>
    <property type="evidence" value="ECO:0007669"/>
    <property type="project" value="InterPro"/>
</dbReference>
<dbReference type="EMBL" id="UIVS01000001">
    <property type="protein sequence ID" value="SVP89807.1"/>
    <property type="molecule type" value="Genomic_DNA"/>
</dbReference>
<keyword evidence="6" id="KW-0413">Isomerase</keyword>
<dbReference type="Gene3D" id="3.30.420.40">
    <property type="match status" value="2"/>
</dbReference>
<dbReference type="InterPro" id="IPR013126">
    <property type="entry name" value="Hsp_70_fam"/>
</dbReference>
<evidence type="ECO:0000256" key="3">
    <source>
        <dbReference type="ARBA" id="ARBA00023186"/>
    </source>
</evidence>
<dbReference type="SUPFAM" id="SSF48452">
    <property type="entry name" value="TPR-like"/>
    <property type="match status" value="1"/>
</dbReference>
<protein>
    <submittedName>
        <fullName evidence="6">Peptidylprolyl isomerase-like protein, putative</fullName>
    </submittedName>
</protein>
<dbReference type="PANTHER" id="PTHR45639:SF3">
    <property type="entry name" value="HYPOXIA UP-REGULATED PROTEIN 1"/>
    <property type="match status" value="1"/>
</dbReference>
<dbReference type="AlphaFoldDB" id="A0A3B0MIF8"/>
<dbReference type="GO" id="GO:0005524">
    <property type="term" value="F:ATP binding"/>
    <property type="evidence" value="ECO:0007669"/>
    <property type="project" value="UniProtKB-KW"/>
</dbReference>
<dbReference type="Gene3D" id="3.90.640.10">
    <property type="entry name" value="Actin, Chain A, domain 4"/>
    <property type="match status" value="1"/>
</dbReference>
<evidence type="ECO:0000256" key="2">
    <source>
        <dbReference type="ARBA" id="ARBA00022840"/>
    </source>
</evidence>
<keyword evidence="1" id="KW-0547">Nucleotide-binding</keyword>
<evidence type="ECO:0000313" key="5">
    <source>
        <dbReference type="EMBL" id="SVP88654.1"/>
    </source>
</evidence>
<name>A0A3B0MIF8_THEAN</name>
<dbReference type="InterPro" id="IPR043129">
    <property type="entry name" value="ATPase_NBD"/>
</dbReference>
<reference evidence="6" key="1">
    <citation type="submission" date="2018-07" db="EMBL/GenBank/DDBJ databases">
        <authorList>
            <person name="Quirk P.G."/>
            <person name="Krulwich T.A."/>
        </authorList>
    </citation>
    <scope>NUCLEOTIDE SEQUENCE</scope>
    <source>
        <strain evidence="6">Anand</strain>
    </source>
</reference>
<dbReference type="GO" id="GO:0016853">
    <property type="term" value="F:isomerase activity"/>
    <property type="evidence" value="ECO:0007669"/>
    <property type="project" value="UniProtKB-KW"/>
</dbReference>
<dbReference type="Gene3D" id="1.25.40.10">
    <property type="entry name" value="Tetratricopeptide repeat domain"/>
    <property type="match status" value="1"/>
</dbReference>
<dbReference type="InterPro" id="IPR019734">
    <property type="entry name" value="TPR_rpt"/>
</dbReference>
<organism evidence="6">
    <name type="scientific">Theileria annulata</name>
    <dbReference type="NCBI Taxonomy" id="5874"/>
    <lineage>
        <taxon>Eukaryota</taxon>
        <taxon>Sar</taxon>
        <taxon>Alveolata</taxon>
        <taxon>Apicomplexa</taxon>
        <taxon>Aconoidasida</taxon>
        <taxon>Piroplasmida</taxon>
        <taxon>Theileriidae</taxon>
        <taxon>Theileria</taxon>
    </lineage>
</organism>
<dbReference type="GO" id="GO:0034663">
    <property type="term" value="C:endoplasmic reticulum chaperone complex"/>
    <property type="evidence" value="ECO:0007669"/>
    <property type="project" value="TreeGrafter"/>
</dbReference>
<evidence type="ECO:0000256" key="4">
    <source>
        <dbReference type="PROSITE-ProRule" id="PRU00339"/>
    </source>
</evidence>
<dbReference type="Gene3D" id="3.30.30.30">
    <property type="match status" value="1"/>
</dbReference>
<accession>A0A3B0MIF8</accession>
<keyword evidence="3" id="KW-0143">Chaperone</keyword>
<dbReference type="SUPFAM" id="SSF53067">
    <property type="entry name" value="Actin-like ATPase domain"/>
    <property type="match status" value="2"/>
</dbReference>
<dbReference type="PROSITE" id="PS50005">
    <property type="entry name" value="TPR"/>
    <property type="match status" value="1"/>
</dbReference>
<proteinExistence type="predicted"/>
<dbReference type="PANTHER" id="PTHR45639">
    <property type="entry name" value="HSC70CB, ISOFORM G-RELATED"/>
    <property type="match status" value="1"/>
</dbReference>
<gene>
    <name evidence="5" type="ORF">TAT_000051100</name>
    <name evidence="6" type="ORF">TAV_000050800</name>
</gene>
<dbReference type="Pfam" id="PF00012">
    <property type="entry name" value="HSP70"/>
    <property type="match status" value="2"/>
</dbReference>